<dbReference type="Gene3D" id="1.10.1660.10">
    <property type="match status" value="1"/>
</dbReference>
<dbReference type="EMBL" id="CP136986">
    <property type="protein sequence ID" value="WOS77374.1"/>
    <property type="molecule type" value="Genomic_DNA"/>
</dbReference>
<name>A0A069Q416_PSEAI</name>
<dbReference type="InterPro" id="IPR009061">
    <property type="entry name" value="DNA-bd_dom_put_sf"/>
</dbReference>
<protein>
    <submittedName>
        <fullName evidence="4 6">Transcriptional regulator</fullName>
    </submittedName>
    <submittedName>
        <fullName evidence="3">Multidrug-efflux transporter 1 regulator</fullName>
    </submittedName>
</protein>
<dbReference type="EMBL" id="WXZT01000004">
    <property type="protein sequence ID" value="MZZ12386.1"/>
    <property type="molecule type" value="Genomic_DNA"/>
</dbReference>
<dbReference type="RefSeq" id="WP_003095496.1">
    <property type="nucleotide sequence ID" value="NZ_AP014622.1"/>
</dbReference>
<dbReference type="FunFam" id="3.20.80.10:FF:000016">
    <property type="entry name" value="Probable transcriptional regulator"/>
    <property type="match status" value="1"/>
</dbReference>
<dbReference type="EMBL" id="WOAD01000002">
    <property type="protein sequence ID" value="MUI34338.1"/>
    <property type="molecule type" value="Genomic_DNA"/>
</dbReference>
<dbReference type="EMBL" id="NFFZ01000001">
    <property type="protein sequence ID" value="OTI66103.1"/>
    <property type="molecule type" value="Genomic_DNA"/>
</dbReference>
<evidence type="ECO:0000313" key="11">
    <source>
        <dbReference type="Proteomes" id="UP000284767"/>
    </source>
</evidence>
<organism evidence="6 10">
    <name type="scientific">Pseudomonas aeruginosa</name>
    <dbReference type="NCBI Taxonomy" id="287"/>
    <lineage>
        <taxon>Bacteria</taxon>
        <taxon>Pseudomonadati</taxon>
        <taxon>Pseudomonadota</taxon>
        <taxon>Gammaproteobacteria</taxon>
        <taxon>Pseudomonadales</taxon>
        <taxon>Pseudomonadaceae</taxon>
        <taxon>Pseudomonas</taxon>
    </lineage>
</organism>
<reference evidence="7 11" key="6">
    <citation type="submission" date="2019-01" db="EMBL/GenBank/DDBJ databases">
        <title>The Pseudomonas aeruginosa pan-genome provides new insights on its population structure, horizontal gene transfer and pathogenicity.</title>
        <authorList>
            <person name="Freschi L."/>
            <person name="Vincent A.T."/>
            <person name="Jeukens J."/>
            <person name="Emond-Rheault J.-G."/>
            <person name="Kukavica-Ibrulj I."/>
            <person name="Dupont M.-J."/>
            <person name="Charette S.J."/>
            <person name="Boyle B."/>
            <person name="Levesque R.C."/>
        </authorList>
    </citation>
    <scope>NUCLEOTIDE SEQUENCE [LARGE SCALE GENOMIC DNA]</scope>
    <source>
        <strain evidence="7 11">PA-W36</strain>
    </source>
</reference>
<dbReference type="Proteomes" id="UP000284767">
    <property type="component" value="Unassembled WGS sequence"/>
</dbReference>
<dbReference type="SUPFAM" id="SSF46955">
    <property type="entry name" value="Putative DNA-binding domain"/>
    <property type="match status" value="1"/>
</dbReference>
<evidence type="ECO:0000313" key="7">
    <source>
        <dbReference type="EMBL" id="RPM20088.1"/>
    </source>
</evidence>
<dbReference type="InterPro" id="IPR029441">
    <property type="entry name" value="Cass2"/>
</dbReference>
<dbReference type="KEGG" id="paeb:NCGM1900_5619"/>
<reference evidence="9" key="1">
    <citation type="submission" date="2015-06" db="EMBL/GenBank/DDBJ databases">
        <authorList>
            <person name="Radhakrishnan Rajesh"/>
            <person name="Underwood Anthony"/>
            <person name="Al-Shahib Ali"/>
        </authorList>
    </citation>
    <scope>NUCLEOTIDE SEQUENCE [LARGE SCALE GENOMIC DNA]</scope>
    <source>
        <strain evidence="9">P19_London_7_VIM_2_05_10</strain>
    </source>
</reference>
<accession>A0A069Q416</accession>
<dbReference type="Proteomes" id="UP000045039">
    <property type="component" value="Unassembled WGS sequence"/>
</dbReference>
<reference evidence="5" key="8">
    <citation type="submission" date="2020-01" db="EMBL/GenBank/DDBJ databases">
        <title>Bacteria Cultured from War Wounds Associated with the Conflict in Eastern Ukraine.</title>
        <authorList>
            <person name="Snesrud E."/>
            <person name="Galac M.R."/>
            <person name="Mc Gann P."/>
            <person name="Valentine K."/>
            <person name="Viacheslav K."/>
        </authorList>
    </citation>
    <scope>NUCLEOTIDE SEQUENCE</scope>
    <source>
        <strain evidence="5">VNMU148</strain>
    </source>
</reference>
<evidence type="ECO:0000313" key="3">
    <source>
        <dbReference type="EMBL" id="CRP61785.1"/>
    </source>
</evidence>
<dbReference type="Proteomes" id="UP001297540">
    <property type="component" value="Chromosome"/>
</dbReference>
<dbReference type="Pfam" id="PF14526">
    <property type="entry name" value="Cass2"/>
    <property type="match status" value="1"/>
</dbReference>
<reference evidence="7 11" key="5">
    <citation type="submission" date="2017-08" db="EMBL/GenBank/DDBJ databases">
        <authorList>
            <person name="Feschi L."/>
            <person name="Jeukens J."/>
            <person name="Emond-Rheault J.-G."/>
            <person name="Kukavica-Ibrulj I."/>
            <person name="Boyle B."/>
            <person name="Levesque R.C."/>
        </authorList>
    </citation>
    <scope>NUCLEOTIDE SEQUENCE [LARGE SCALE GENOMIC DNA]</scope>
    <source>
        <strain evidence="7 11">PA-W36</strain>
    </source>
</reference>
<dbReference type="CDD" id="cd01107">
    <property type="entry name" value="HTH_BmrR"/>
    <property type="match status" value="1"/>
</dbReference>
<evidence type="ECO:0000313" key="10">
    <source>
        <dbReference type="Proteomes" id="UP000194857"/>
    </source>
</evidence>
<dbReference type="OMA" id="PWCAMAY"/>
<dbReference type="PANTHER" id="PTHR30204">
    <property type="entry name" value="REDOX-CYCLING DRUG-SENSING TRANSCRIPTIONAL ACTIVATOR SOXR"/>
    <property type="match status" value="1"/>
</dbReference>
<sequence>MLTIGQLARIFEISTKTLRHYDAIGLFVPARTGSDNGYRYYQPEQIEQLSRILALRRLDVPLEAIDRLKRDGALDDPQRLRHFLQRHQHTLREEISARQRLLAELDRTLATLAHWRIRNMHARIVERPAFSVVGMEYFGSAPGDTIGQLWERFIPREHEIAGKHDPEVSYGICAQQPNGEFHYVAGFEVQEGWPVPEGMVRFQVPAQKYAVFTHKGTAPQIAESFQAIYSHLLAERGLEPKAGVDFEYYDQRFRGPLDPNSQVDLYIPIY</sequence>
<dbReference type="Pfam" id="PF13411">
    <property type="entry name" value="MerR_1"/>
    <property type="match status" value="1"/>
</dbReference>
<dbReference type="InterPro" id="IPR000551">
    <property type="entry name" value="MerR-type_HTH_dom"/>
</dbReference>
<reference evidence="3" key="2">
    <citation type="submission" date="2015-06" db="EMBL/GenBank/DDBJ databases">
        <authorList>
            <person name="Radhakrishnan R."/>
            <person name="Underwood A."/>
            <person name="Al-Shahib A."/>
        </authorList>
    </citation>
    <scope>NUCLEOTIDE SEQUENCE</scope>
    <source>
        <strain evidence="3">P19_London_7_VIM_2_05_10</strain>
    </source>
</reference>
<evidence type="ECO:0000313" key="6">
    <source>
        <dbReference type="EMBL" id="OTI66103.1"/>
    </source>
</evidence>
<evidence type="ECO:0000313" key="12">
    <source>
        <dbReference type="Proteomes" id="UP000433532"/>
    </source>
</evidence>
<reference evidence="8" key="9">
    <citation type="submission" date="2023-06" db="EMBL/GenBank/DDBJ databases">
        <authorList>
            <consortium name="Clinical and Environmental Microbiology Branch: Whole genome sequencing antimicrobial resistance pathogens in the healthcare setting"/>
        </authorList>
    </citation>
    <scope>NUCLEOTIDE SEQUENCE</scope>
    <source>
        <strain evidence="8">2021CK-01020</strain>
    </source>
</reference>
<dbReference type="Gene3D" id="3.20.80.10">
    <property type="entry name" value="Regulatory factor, effector binding domain"/>
    <property type="match status" value="1"/>
</dbReference>
<dbReference type="Proteomes" id="UP000644192">
    <property type="component" value="Unassembled WGS sequence"/>
</dbReference>
<evidence type="ECO:0000256" key="1">
    <source>
        <dbReference type="ARBA" id="ARBA00023125"/>
    </source>
</evidence>
<dbReference type="GO" id="GO:0003700">
    <property type="term" value="F:DNA-binding transcription factor activity"/>
    <property type="evidence" value="ECO:0007669"/>
    <property type="project" value="InterPro"/>
</dbReference>
<proteinExistence type="predicted"/>
<dbReference type="InterPro" id="IPR047057">
    <property type="entry name" value="MerR_fam"/>
</dbReference>
<dbReference type="PANTHER" id="PTHR30204:SF97">
    <property type="entry name" value="MERR FAMILY REGULATORY PROTEIN"/>
    <property type="match status" value="1"/>
</dbReference>
<dbReference type="SMART" id="SM00871">
    <property type="entry name" value="AraC_E_bind"/>
    <property type="match status" value="1"/>
</dbReference>
<reference evidence="8" key="10">
    <citation type="submission" date="2023-10" db="EMBL/GenBank/DDBJ databases">
        <title>Pathogen: clinical or host-associated sample.</title>
        <authorList>
            <person name="Hergert J."/>
            <person name="Casey R."/>
            <person name="Wagner J."/>
            <person name="Young E.L."/>
            <person name="Oakeson K.F."/>
        </authorList>
    </citation>
    <scope>NUCLEOTIDE SEQUENCE</scope>
    <source>
        <strain evidence="8">2021CK-01020</strain>
    </source>
</reference>
<gene>
    <name evidence="4" type="primary">brlR</name>
    <name evidence="3" type="synonym">bmrR</name>
    <name evidence="6" type="ORF">CAZ10_02115</name>
    <name evidence="4" type="ORF">GNQ48_04910</name>
    <name evidence="5" type="ORF">GUL26_09010</name>
    <name evidence="7" type="ORF">IPC1295_07325</name>
    <name evidence="8" type="ORF">L4V69_33660</name>
    <name evidence="3" type="ORF">PAERUG_P19_London_7_VIM_2_05_10_05014</name>
</gene>
<evidence type="ECO:0000313" key="8">
    <source>
        <dbReference type="EMBL" id="WOS77374.1"/>
    </source>
</evidence>
<evidence type="ECO:0000313" key="5">
    <source>
        <dbReference type="EMBL" id="MZZ12386.1"/>
    </source>
</evidence>
<dbReference type="EMBL" id="NSNE01000003">
    <property type="protein sequence ID" value="RPM20088.1"/>
    <property type="molecule type" value="Genomic_DNA"/>
</dbReference>
<dbReference type="SUPFAM" id="SSF55136">
    <property type="entry name" value="Probable bacterial effector-binding domain"/>
    <property type="match status" value="1"/>
</dbReference>
<dbReference type="PROSITE" id="PS50937">
    <property type="entry name" value="HTH_MERR_2"/>
    <property type="match status" value="1"/>
</dbReference>
<dbReference type="AlphaFoldDB" id="A0A069Q416"/>
<dbReference type="Proteomes" id="UP000433532">
    <property type="component" value="Unassembled WGS sequence"/>
</dbReference>
<dbReference type="SMR" id="A0A069Q416"/>
<dbReference type="FunFam" id="1.10.1660.10:FF:000016">
    <property type="entry name" value="MerR family transcriptional regulator"/>
    <property type="match status" value="1"/>
</dbReference>
<dbReference type="SMART" id="SM00422">
    <property type="entry name" value="HTH_MERR"/>
    <property type="match status" value="1"/>
</dbReference>
<reference evidence="6" key="4">
    <citation type="submission" date="2017-05" db="EMBL/GenBank/DDBJ databases">
        <authorList>
            <person name="Song R."/>
            <person name="Chenine A.L."/>
            <person name="Ruprecht R.M."/>
        </authorList>
    </citation>
    <scope>NUCLEOTIDE SEQUENCE [LARGE SCALE GENOMIC DNA]</scope>
    <source>
        <strain evidence="6">S567_C10_BS</strain>
    </source>
</reference>
<dbReference type="GO" id="GO:0003677">
    <property type="term" value="F:DNA binding"/>
    <property type="evidence" value="ECO:0007669"/>
    <property type="project" value="UniProtKB-KW"/>
</dbReference>
<dbReference type="Proteomes" id="UP000194857">
    <property type="component" value="Unassembled WGS sequence"/>
</dbReference>
<reference evidence="4 12" key="7">
    <citation type="submission" date="2019-11" db="EMBL/GenBank/DDBJ databases">
        <title>Genomes of ocular Pseudomonas aeruginosa isolates.</title>
        <authorList>
            <person name="Khan M."/>
            <person name="Rice S.A."/>
            <person name="Willcox M.D.P."/>
            <person name="Stapleton F."/>
        </authorList>
    </citation>
    <scope>NUCLEOTIDE SEQUENCE [LARGE SCALE GENOMIC DNA]</scope>
    <source>
        <strain evidence="4 12">PA221</strain>
    </source>
</reference>
<feature type="domain" description="HTH merR-type" evidence="2">
    <location>
        <begin position="1"/>
        <end position="71"/>
    </location>
</feature>
<evidence type="ECO:0000259" key="2">
    <source>
        <dbReference type="PROSITE" id="PS50937"/>
    </source>
</evidence>
<reference evidence="10" key="3">
    <citation type="submission" date="2017-05" db="EMBL/GenBank/DDBJ databases">
        <authorList>
            <person name="Giani T."/>
            <person name="Arena F."/>
            <person name="Pollini S."/>
            <person name="Di Pilato V."/>
            <person name="D'Andrea M.M."/>
            <person name="Henrici De Angelis L."/>
            <person name="Bassetti M."/>
            <person name="Rossolini G.M."/>
        </authorList>
    </citation>
    <scope>NUCLEOTIDE SEQUENCE [LARGE SCALE GENOMIC DNA]</scope>
    <source>
        <strain evidence="10">S567_C10_BS</strain>
    </source>
</reference>
<keyword evidence="1" id="KW-0238">DNA-binding</keyword>
<dbReference type="EMBL" id="CVVU01000233">
    <property type="protein sequence ID" value="CRP61785.1"/>
    <property type="molecule type" value="Genomic_DNA"/>
</dbReference>
<dbReference type="InterPro" id="IPR011256">
    <property type="entry name" value="Reg_factor_effector_dom_sf"/>
</dbReference>
<evidence type="ECO:0000313" key="4">
    <source>
        <dbReference type="EMBL" id="MUI34338.1"/>
    </source>
</evidence>
<evidence type="ECO:0000313" key="9">
    <source>
        <dbReference type="Proteomes" id="UP000045039"/>
    </source>
</evidence>
<dbReference type="InterPro" id="IPR010499">
    <property type="entry name" value="AraC_E-bd"/>
</dbReference>